<name>A0ABP9WN62_9GAMM</name>
<dbReference type="SUPFAM" id="SSF51110">
    <property type="entry name" value="alpha-D-mannose-specific plant lectins"/>
    <property type="match status" value="3"/>
</dbReference>
<keyword evidence="2 6" id="KW-0349">Heme</keyword>
<evidence type="ECO:0000256" key="1">
    <source>
        <dbReference type="ARBA" id="ARBA00004196"/>
    </source>
</evidence>
<dbReference type="Proteomes" id="UP001408594">
    <property type="component" value="Unassembled WGS sequence"/>
</dbReference>
<dbReference type="PANTHER" id="PTHR30600">
    <property type="entry name" value="CYTOCHROME C PEROXIDASE-RELATED"/>
    <property type="match status" value="1"/>
</dbReference>
<feature type="domain" description="Cytochrome c" evidence="10">
    <location>
        <begin position="1474"/>
        <end position="1594"/>
    </location>
</feature>
<dbReference type="InterPro" id="IPR051395">
    <property type="entry name" value="Cytochrome_c_Peroxidase/MauG"/>
</dbReference>
<dbReference type="Pfam" id="PF07953">
    <property type="entry name" value="Toxin_R_bind_N"/>
    <property type="match status" value="1"/>
</dbReference>
<dbReference type="InterPro" id="IPR013783">
    <property type="entry name" value="Ig-like_fold"/>
</dbReference>
<feature type="domain" description="Cytochrome c" evidence="10">
    <location>
        <begin position="1322"/>
        <end position="1424"/>
    </location>
</feature>
<dbReference type="SMART" id="SM00108">
    <property type="entry name" value="B_lectin"/>
    <property type="match status" value="2"/>
</dbReference>
<dbReference type="InterPro" id="IPR001480">
    <property type="entry name" value="Bulb-type_lectin_dom"/>
</dbReference>
<feature type="chain" id="PRO_5046851109" description="DUF5011 domain-containing protein" evidence="8">
    <location>
        <begin position="24"/>
        <end position="1595"/>
    </location>
</feature>
<evidence type="ECO:0000256" key="3">
    <source>
        <dbReference type="ARBA" id="ARBA00022723"/>
    </source>
</evidence>
<evidence type="ECO:0008006" key="13">
    <source>
        <dbReference type="Google" id="ProtNLM"/>
    </source>
</evidence>
<dbReference type="Gene3D" id="1.10.760.10">
    <property type="entry name" value="Cytochrome c-like domain"/>
    <property type="match status" value="2"/>
</dbReference>
<evidence type="ECO:0000256" key="6">
    <source>
        <dbReference type="PROSITE-ProRule" id="PRU00433"/>
    </source>
</evidence>
<dbReference type="InterPro" id="IPR036426">
    <property type="entry name" value="Bulb-type_lectin_dom_sf"/>
</dbReference>
<dbReference type="InterPro" id="IPR004852">
    <property type="entry name" value="Di-haem_cyt_c_peroxidsae"/>
</dbReference>
<dbReference type="InterPro" id="IPR013320">
    <property type="entry name" value="ConA-like_dom_sf"/>
</dbReference>
<dbReference type="PROSITE" id="PS51007">
    <property type="entry name" value="CYTC"/>
    <property type="match status" value="2"/>
</dbReference>
<protein>
    <recommendedName>
        <fullName evidence="13">DUF5011 domain-containing protein</fullName>
    </recommendedName>
</protein>
<keyword evidence="4" id="KW-0560">Oxidoreductase</keyword>
<keyword evidence="3 6" id="KW-0479">Metal-binding</keyword>
<dbReference type="Gene3D" id="2.90.10.10">
    <property type="entry name" value="Bulb-type lectin domain"/>
    <property type="match status" value="4"/>
</dbReference>
<comment type="caution">
    <text evidence="11">The sequence shown here is derived from an EMBL/GenBank/DDBJ whole genome shotgun (WGS) entry which is preliminary data.</text>
</comment>
<evidence type="ECO:0000313" key="11">
    <source>
        <dbReference type="EMBL" id="GAA5524053.1"/>
    </source>
</evidence>
<evidence type="ECO:0000256" key="5">
    <source>
        <dbReference type="ARBA" id="ARBA00023004"/>
    </source>
</evidence>
<feature type="region of interest" description="Disordered" evidence="7">
    <location>
        <begin position="1355"/>
        <end position="1375"/>
    </location>
</feature>
<proteinExistence type="predicted"/>
<gene>
    <name evidence="11" type="ORF">Maes01_00605</name>
</gene>
<evidence type="ECO:0000256" key="4">
    <source>
        <dbReference type="ARBA" id="ARBA00023002"/>
    </source>
</evidence>
<dbReference type="InterPro" id="IPR012928">
    <property type="entry name" value="Toxin_rcpt-bd_N"/>
</dbReference>
<dbReference type="Gene3D" id="2.60.120.200">
    <property type="match status" value="1"/>
</dbReference>
<dbReference type="Gene3D" id="2.60.40.10">
    <property type="entry name" value="Immunoglobulins"/>
    <property type="match status" value="5"/>
</dbReference>
<keyword evidence="8" id="KW-0732">Signal</keyword>
<feature type="domain" description="Bulb-type lectin" evidence="9">
    <location>
        <begin position="470"/>
        <end position="580"/>
    </location>
</feature>
<comment type="subcellular location">
    <subcellularLocation>
        <location evidence="1">Cell envelope</location>
    </subcellularLocation>
</comment>
<dbReference type="CDD" id="cd00028">
    <property type="entry name" value="B_lectin"/>
    <property type="match status" value="2"/>
</dbReference>
<evidence type="ECO:0000313" key="12">
    <source>
        <dbReference type="Proteomes" id="UP001408594"/>
    </source>
</evidence>
<dbReference type="InterPro" id="IPR032179">
    <property type="entry name" value="Cry22Aa_Ig-like"/>
</dbReference>
<dbReference type="SUPFAM" id="SSF46626">
    <property type="entry name" value="Cytochrome c"/>
    <property type="match status" value="2"/>
</dbReference>
<keyword evidence="12" id="KW-1185">Reference proteome</keyword>
<dbReference type="PROSITE" id="PS50927">
    <property type="entry name" value="BULB_LECTIN"/>
    <property type="match status" value="2"/>
</dbReference>
<dbReference type="Pfam" id="PF03150">
    <property type="entry name" value="CCP_MauG"/>
    <property type="match status" value="1"/>
</dbReference>
<dbReference type="InterPro" id="IPR009056">
    <property type="entry name" value="Cyt_c-like_dom"/>
</dbReference>
<feature type="domain" description="Bulb-type lectin" evidence="9">
    <location>
        <begin position="24"/>
        <end position="134"/>
    </location>
</feature>
<evidence type="ECO:0000259" key="10">
    <source>
        <dbReference type="PROSITE" id="PS51007"/>
    </source>
</evidence>
<evidence type="ECO:0000256" key="8">
    <source>
        <dbReference type="SAM" id="SignalP"/>
    </source>
</evidence>
<dbReference type="EMBL" id="BAABRT010000003">
    <property type="protein sequence ID" value="GAA5524053.1"/>
    <property type="molecule type" value="Genomic_DNA"/>
</dbReference>
<dbReference type="Pfam" id="PF16403">
    <property type="entry name" value="Bact_surface_Ig-like"/>
    <property type="match status" value="5"/>
</dbReference>
<evidence type="ECO:0000256" key="2">
    <source>
        <dbReference type="ARBA" id="ARBA00022617"/>
    </source>
</evidence>
<feature type="signal peptide" evidence="8">
    <location>
        <begin position="1"/>
        <end position="23"/>
    </location>
</feature>
<dbReference type="SUPFAM" id="SSF49899">
    <property type="entry name" value="Concanavalin A-like lectins/glucanases"/>
    <property type="match status" value="1"/>
</dbReference>
<organism evidence="11 12">
    <name type="scientific">Microbulbifer aestuariivivens</name>
    <dbReference type="NCBI Taxonomy" id="1908308"/>
    <lineage>
        <taxon>Bacteria</taxon>
        <taxon>Pseudomonadati</taxon>
        <taxon>Pseudomonadota</taxon>
        <taxon>Gammaproteobacteria</taxon>
        <taxon>Cellvibrionales</taxon>
        <taxon>Microbulbiferaceae</taxon>
        <taxon>Microbulbifer</taxon>
    </lineage>
</organism>
<evidence type="ECO:0000259" key="9">
    <source>
        <dbReference type="PROSITE" id="PS50927"/>
    </source>
</evidence>
<dbReference type="InterPro" id="IPR036909">
    <property type="entry name" value="Cyt_c-like_dom_sf"/>
</dbReference>
<keyword evidence="5 6" id="KW-0408">Iron</keyword>
<dbReference type="RefSeq" id="WP_345548715.1">
    <property type="nucleotide sequence ID" value="NZ_BAABRT010000003.1"/>
</dbReference>
<accession>A0ABP9WN62</accession>
<reference evidence="11 12" key="1">
    <citation type="submission" date="2024-02" db="EMBL/GenBank/DDBJ databases">
        <title>Microbulbifer aestuariivivens NBRC 112533.</title>
        <authorList>
            <person name="Ichikawa N."/>
            <person name="Katano-Makiyama Y."/>
            <person name="Hidaka K."/>
        </authorList>
    </citation>
    <scope>NUCLEOTIDE SEQUENCE [LARGE SCALE GENOMIC DNA]</scope>
    <source>
        <strain evidence="11 12">NBRC 112533</strain>
    </source>
</reference>
<sequence length="1595" mass="170704">MLKKVIRLALLPVFFGFPLFASANDTLLPDKQLTSNQYLVSRNGDYRITLQRDGNFVLRDWSTRKALWASSTHNTAATRIRLQSDGNLVLRNASGQAVWSSKTHNQAVTMAVIENDGNFVLYAASGEALWETATSQIPTDTVAPVITLLGNQSITLDQGDSFSDPGATANDNEDGDLTAAITVSGSVNTSQAGIYTLRYDVSDTAGNAANTLTRSVEVVADTIKPVITLLGRESITLDQGDTFNDAGATASDNKDGDLTAAITVSGAVNTSQAGIYTLRYDVNDAAGNAANTVTRSVEVIADTVKPVITLRGRESITLDQGDTFNDAGATASDNKDGDLTAAITVSGAVNTSQAGIYTLRYDVSDAAGNAANTVTRTINVIADTVKPVITLLGSASTRVVQGEVFTDPGATALDNKDGDITHLIAVSGAVNTSRLGTYTLVYGVSDAAGNRADSVTRSIEVAAPPPRAWGDTLATGQQLVTNEHLTSSNGEYVLYMQTDGNVVLRDTATRSAIWATGTSGSGAIRLRLQSDGNLVMRDADGKAVWSSRTDGTGADRLTLQDDGDLVLRDSNGNTVWASGTAQQPPDTVKPVITLLGASSIVLSQGDGFTDAGATASDDIDGDITPSITVAGAVNSDQPGNYAITYHVQDAAGNNADPVSRFVTVLARNDDSGDDGNNGATPEITAKSRGIFSAPDAALYSLNDSRASAFPKIIDSGFEGNGHAETWDGRIFVRKRKLGWYASAFRPERITRNADGSINFKNGAFGSSVELQSKADADARSIHQNWLAIAQDFSVEGRNPFPSDAAGNYSSLGTYATYKALVYVTSTAAGDNDQMGFFRATFIVANANTRDAQVVSARFNGGFQRLRLKNSEDFRCIEPSVTVNGMLIVCQGHPDNNGRIDNLVYSWNPAPGAASGWSLPKSIANMYWDDRDTDVAGVKFSMRFPIAERPLVDATGNAYGPNELVKGAYPWVSHDGAELFYQASREGVSARRTATTVVGRWTGWTFRHIDGPINPNRHRDTRLFISSPGAFTTMWSPYKNVDDLKMPYSLRGPGYPIFGSNNHDYSEVGFNDYLDGNFILYYGMNEQVDRSGAFQKTGTNDTSGNFNNGTLVNAKFPLEYNGQDVLAGRFGQAIYFPSGSYVEVDKNRGWDSLGNGATVDFWLNMASSSGSIPLFSLSGGVEISLADGDTLVATVTDTAGETETLIGGGIANNSWQHIALAVDPAKQQMLLYLNGRLVADRALTNFGTLRTDGAVRLGPQNANALLLLDEVKVSNVAREAHEISHYAHVSSHKAASGELLANIPAYLQPLRFNATGVDRFSNRAADLGAKLFVDTILSRERTTACSTCHNPNQAFTDGKKIAQGNESTDDGRRNSPTLHDRLFSTMQGWSGEAKTLDTQALIPIAAPHEMNLPVDEAVQRLQANSSYRDQFLQVYGQLPNAENIALALASVQATLFSPKNRVDDHLAGDSTALTESEKRGLDLFNGKARCSGCHSGVNYTDESFRNNGLTVDSDFGRADVTNRDRDFRLFKVPTLRQLGETAPYMHDGSMANLEAVVRAYNAGALSVADKDTDIRPLELSEQEIADLLAFLQALTN</sequence>
<evidence type="ECO:0000256" key="7">
    <source>
        <dbReference type="SAM" id="MobiDB-lite"/>
    </source>
</evidence>